<reference evidence="1 2" key="1">
    <citation type="submission" date="2015-09" db="EMBL/GenBank/DDBJ databases">
        <title>Trachymyrmex cornetzi WGS genome.</title>
        <authorList>
            <person name="Nygaard S."/>
            <person name="Hu H."/>
            <person name="Boomsma J."/>
            <person name="Zhang G."/>
        </authorList>
    </citation>
    <scope>NUCLEOTIDE SEQUENCE [LARGE SCALE GENOMIC DNA]</scope>
    <source>
        <strain evidence="1">Tcor2-1</strain>
        <tissue evidence="1">Whole body</tissue>
    </source>
</reference>
<keyword evidence="2" id="KW-1185">Reference proteome</keyword>
<dbReference type="AlphaFoldDB" id="A0A151IS13"/>
<evidence type="ECO:0000313" key="1">
    <source>
        <dbReference type="EMBL" id="KYN09528.1"/>
    </source>
</evidence>
<gene>
    <name evidence="1" type="ORF">ALC57_18347</name>
</gene>
<dbReference type="Proteomes" id="UP000078492">
    <property type="component" value="Unassembled WGS sequence"/>
</dbReference>
<evidence type="ECO:0000313" key="2">
    <source>
        <dbReference type="Proteomes" id="UP000078492"/>
    </source>
</evidence>
<accession>A0A151IS13</accession>
<sequence>MYCVSLTYAMQAASSPSKWTWGFRIVVLTALQFFPKTASDIDGKQSEKLFEYLLEQFAIVTNVQDGPLSPSLTNDYIVTYVYASKSPVLMLSINCSVILMISCRRAGTVNRSMNQSVRAEAFNTPIGLTDILYGTNTVACTRPLVVHKNNKPYSRN</sequence>
<dbReference type="EMBL" id="KQ981093">
    <property type="protein sequence ID" value="KYN09528.1"/>
    <property type="molecule type" value="Genomic_DNA"/>
</dbReference>
<organism evidence="1 2">
    <name type="scientific">Trachymyrmex cornetzi</name>
    <dbReference type="NCBI Taxonomy" id="471704"/>
    <lineage>
        <taxon>Eukaryota</taxon>
        <taxon>Metazoa</taxon>
        <taxon>Ecdysozoa</taxon>
        <taxon>Arthropoda</taxon>
        <taxon>Hexapoda</taxon>
        <taxon>Insecta</taxon>
        <taxon>Pterygota</taxon>
        <taxon>Neoptera</taxon>
        <taxon>Endopterygota</taxon>
        <taxon>Hymenoptera</taxon>
        <taxon>Apocrita</taxon>
        <taxon>Aculeata</taxon>
        <taxon>Formicoidea</taxon>
        <taxon>Formicidae</taxon>
        <taxon>Myrmicinae</taxon>
        <taxon>Trachymyrmex</taxon>
    </lineage>
</organism>
<proteinExistence type="predicted"/>
<protein>
    <submittedName>
        <fullName evidence="1">Uncharacterized protein</fullName>
    </submittedName>
</protein>
<name>A0A151IS13_9HYME</name>